<organism evidence="2 3">
    <name type="scientific">Saguinus oedipus</name>
    <name type="common">Cotton-top tamarin</name>
    <name type="synonym">Oedipomidas oedipus</name>
    <dbReference type="NCBI Taxonomy" id="9490"/>
    <lineage>
        <taxon>Eukaryota</taxon>
        <taxon>Metazoa</taxon>
        <taxon>Chordata</taxon>
        <taxon>Craniata</taxon>
        <taxon>Vertebrata</taxon>
        <taxon>Euteleostomi</taxon>
        <taxon>Mammalia</taxon>
        <taxon>Eutheria</taxon>
        <taxon>Euarchontoglires</taxon>
        <taxon>Primates</taxon>
        <taxon>Haplorrhini</taxon>
        <taxon>Platyrrhini</taxon>
        <taxon>Cebidae</taxon>
        <taxon>Callitrichinae</taxon>
        <taxon>Saguinus</taxon>
    </lineage>
</organism>
<reference evidence="2 3" key="1">
    <citation type="submission" date="2023-05" db="EMBL/GenBank/DDBJ databases">
        <title>B98-5 Cell Line De Novo Hybrid Assembly: An Optical Mapping Approach.</title>
        <authorList>
            <person name="Kananen K."/>
            <person name="Auerbach J.A."/>
            <person name="Kautto E."/>
            <person name="Blachly J.S."/>
        </authorList>
    </citation>
    <scope>NUCLEOTIDE SEQUENCE [LARGE SCALE GENOMIC DNA]</scope>
    <source>
        <strain evidence="2">B95-8</strain>
        <tissue evidence="2">Cell line</tissue>
    </source>
</reference>
<proteinExistence type="predicted"/>
<dbReference type="EMBL" id="JASSZA010000007">
    <property type="protein sequence ID" value="KAK2105117.1"/>
    <property type="molecule type" value="Genomic_DNA"/>
</dbReference>
<feature type="region of interest" description="Disordered" evidence="1">
    <location>
        <begin position="1"/>
        <end position="65"/>
    </location>
</feature>
<dbReference type="Proteomes" id="UP001266305">
    <property type="component" value="Unassembled WGS sequence"/>
</dbReference>
<protein>
    <submittedName>
        <fullName evidence="2">Uncharacterized protein</fullName>
    </submittedName>
</protein>
<sequence length="210" mass="23359">MLEPTAARNVVCRLPPESEHRGLPSPGFRAPWRGARTEGEGEERERKAGSRFPMPSSSLPPAPMAPLGRSPLTLWDQYETPRPLRVRSGLGRPVLVLCFRLGTCAQHPVHLALLYLSRSHWPLVLSPCAQLPRRALELREWPRPRQSCVLRNSLQLWSPPCWGPEPCDRRNTVPTLPAHEFRSWASGPTWATCGGATTTTLRLSNGSLGV</sequence>
<keyword evidence="3" id="KW-1185">Reference proteome</keyword>
<comment type="caution">
    <text evidence="2">The sequence shown here is derived from an EMBL/GenBank/DDBJ whole genome shotgun (WGS) entry which is preliminary data.</text>
</comment>
<evidence type="ECO:0000313" key="3">
    <source>
        <dbReference type="Proteomes" id="UP001266305"/>
    </source>
</evidence>
<name>A0ABQ9V7B4_SAGOE</name>
<feature type="compositionally biased region" description="Basic and acidic residues" evidence="1">
    <location>
        <begin position="35"/>
        <end position="48"/>
    </location>
</feature>
<accession>A0ABQ9V7B4</accession>
<evidence type="ECO:0000313" key="2">
    <source>
        <dbReference type="EMBL" id="KAK2105117.1"/>
    </source>
</evidence>
<gene>
    <name evidence="2" type="ORF">P7K49_014631</name>
</gene>
<evidence type="ECO:0000256" key="1">
    <source>
        <dbReference type="SAM" id="MobiDB-lite"/>
    </source>
</evidence>